<dbReference type="InterPro" id="IPR005025">
    <property type="entry name" value="FMN_Rdtase-like_dom"/>
</dbReference>
<evidence type="ECO:0000313" key="3">
    <source>
        <dbReference type="Proteomes" id="UP000468388"/>
    </source>
</evidence>
<keyword evidence="3" id="KW-1185">Reference proteome</keyword>
<evidence type="ECO:0000313" key="2">
    <source>
        <dbReference type="EMBL" id="MVT42316.1"/>
    </source>
</evidence>
<dbReference type="Pfam" id="PF03358">
    <property type="entry name" value="FMN_red"/>
    <property type="match status" value="1"/>
</dbReference>
<reference evidence="2 3" key="1">
    <citation type="submission" date="2019-12" db="EMBL/GenBank/DDBJ databases">
        <title>The draft genomic sequence of strain Chitinophaga oryziterrae JCM 16595.</title>
        <authorList>
            <person name="Zhang X."/>
        </authorList>
    </citation>
    <scope>NUCLEOTIDE SEQUENCE [LARGE SCALE GENOMIC DNA]</scope>
    <source>
        <strain evidence="2 3">JCM 16595</strain>
    </source>
</reference>
<organism evidence="2 3">
    <name type="scientific">Chitinophaga oryziterrae</name>
    <dbReference type="NCBI Taxonomy" id="1031224"/>
    <lineage>
        <taxon>Bacteria</taxon>
        <taxon>Pseudomonadati</taxon>
        <taxon>Bacteroidota</taxon>
        <taxon>Chitinophagia</taxon>
        <taxon>Chitinophagales</taxon>
        <taxon>Chitinophagaceae</taxon>
        <taxon>Chitinophaga</taxon>
    </lineage>
</organism>
<accession>A0A6N8JD79</accession>
<feature type="domain" description="NADPH-dependent FMN reductase-like" evidence="1">
    <location>
        <begin position="1"/>
        <end position="143"/>
    </location>
</feature>
<name>A0A6N8JD79_9BACT</name>
<dbReference type="OrthoDB" id="9812295at2"/>
<evidence type="ECO:0000259" key="1">
    <source>
        <dbReference type="Pfam" id="PF03358"/>
    </source>
</evidence>
<proteinExistence type="predicted"/>
<protein>
    <submittedName>
        <fullName evidence="2">NADPH-dependent FMN reductase</fullName>
    </submittedName>
</protein>
<dbReference type="Proteomes" id="UP000468388">
    <property type="component" value="Unassembled WGS sequence"/>
</dbReference>
<comment type="caution">
    <text evidence="2">The sequence shown here is derived from an EMBL/GenBank/DDBJ whole genome shotgun (WGS) entry which is preliminary data.</text>
</comment>
<dbReference type="RefSeq" id="WP_157300938.1">
    <property type="nucleotide sequence ID" value="NZ_BAAAZB010000005.1"/>
</dbReference>
<dbReference type="SUPFAM" id="SSF52218">
    <property type="entry name" value="Flavoproteins"/>
    <property type="match status" value="1"/>
</dbReference>
<dbReference type="InterPro" id="IPR029039">
    <property type="entry name" value="Flavoprotein-like_sf"/>
</dbReference>
<gene>
    <name evidence="2" type="ORF">GO495_17120</name>
</gene>
<sequence>MNVLIFNGTMDSSPYTTANKLTSYFEEQFRQKGFNTEVFSPAGGHIPFFEYPKGEVPAPVQAMCDAFLKADVHVWLTPLYHGSMTGVMKNTLDWLEMTSKLSHPYLTGKVVALVCWGDGSQAMQGINAMDSVAKALRAWVLPFSVPIMKEHLYDAETNDFTVSYKHKFDMVISLLGDARMVRTVQH</sequence>
<dbReference type="EMBL" id="WRXO01000004">
    <property type="protein sequence ID" value="MVT42316.1"/>
    <property type="molecule type" value="Genomic_DNA"/>
</dbReference>
<dbReference type="AlphaFoldDB" id="A0A6N8JD79"/>
<dbReference type="GO" id="GO:0016491">
    <property type="term" value="F:oxidoreductase activity"/>
    <property type="evidence" value="ECO:0007669"/>
    <property type="project" value="InterPro"/>
</dbReference>
<dbReference type="Gene3D" id="3.40.50.360">
    <property type="match status" value="1"/>
</dbReference>